<keyword evidence="3" id="KW-1185">Reference proteome</keyword>
<evidence type="ECO:0000313" key="2">
    <source>
        <dbReference type="EMBL" id="KAF4331957.1"/>
    </source>
</evidence>
<name>A0A9P5A5L3_9HYPO</name>
<evidence type="ECO:0000313" key="3">
    <source>
        <dbReference type="Proteomes" id="UP000730481"/>
    </source>
</evidence>
<dbReference type="OrthoDB" id="504689at2759"/>
<reference evidence="2" key="2">
    <citation type="submission" date="2020-02" db="EMBL/GenBank/DDBJ databases">
        <title>Identification and distribution of gene clusters putatively required for synthesis of sphingolipid metabolism inhibitors in phylogenetically diverse species of the filamentous fungus Fusarium.</title>
        <authorList>
            <person name="Kim H.-S."/>
            <person name="Busman M."/>
            <person name="Brown D.W."/>
            <person name="Divon H."/>
            <person name="Uhlig S."/>
            <person name="Proctor R.H."/>
        </authorList>
    </citation>
    <scope>NUCLEOTIDE SEQUENCE</scope>
    <source>
        <strain evidence="2">NRRL 25174</strain>
    </source>
</reference>
<sequence length="286" mass="31381">MLYSIYGHIKQLAEAKKAGIEKSGGSADIFQIPKTYSKEVLSKIYAPPKDIGILVLEDLTTLESYNTFLLGIPTYYKLTASNAISTLIYHGIIYVPFGYAKTFGILTDLTEVRGGSAWGAGTFAGSDGSRQPLAKELEPANLQGKYFYQIAKAAGIAPVGNSKPVKVKKEEIMKENDGPRELKKPKEGPCGLPANSGLNVVGRDVWTIMKKAGMELNLIHSEIIRLRQGNAILKAKFHAKKPTGRRTVQFDPNKDFPHIQGIITAWDEAEKQTTKPQTYTPLIEGL</sequence>
<evidence type="ECO:0000256" key="1">
    <source>
        <dbReference type="ARBA" id="ARBA00006961"/>
    </source>
</evidence>
<dbReference type="InterPro" id="IPR029039">
    <property type="entry name" value="Flavoprotein-like_sf"/>
</dbReference>
<dbReference type="PANTHER" id="PTHR30546:SF23">
    <property type="entry name" value="FLAVOPROTEIN-LIKE PROTEIN YCP4-RELATED"/>
    <property type="match status" value="1"/>
</dbReference>
<accession>A0A9P5A5L3</accession>
<dbReference type="Gene3D" id="3.40.50.360">
    <property type="match status" value="2"/>
</dbReference>
<dbReference type="AlphaFoldDB" id="A0A9P5A5L3"/>
<comment type="caution">
    <text evidence="2">The sequence shown here is derived from an EMBL/GenBank/DDBJ whole genome shotgun (WGS) entry which is preliminary data.</text>
</comment>
<dbReference type="Proteomes" id="UP000730481">
    <property type="component" value="Unassembled WGS sequence"/>
</dbReference>
<dbReference type="GO" id="GO:0016020">
    <property type="term" value="C:membrane"/>
    <property type="evidence" value="ECO:0007669"/>
    <property type="project" value="TreeGrafter"/>
</dbReference>
<dbReference type="SUPFAM" id="SSF52218">
    <property type="entry name" value="Flavoproteins"/>
    <property type="match status" value="1"/>
</dbReference>
<organism evidence="2 3">
    <name type="scientific">Fusarium beomiforme</name>
    <dbReference type="NCBI Taxonomy" id="44412"/>
    <lineage>
        <taxon>Eukaryota</taxon>
        <taxon>Fungi</taxon>
        <taxon>Dikarya</taxon>
        <taxon>Ascomycota</taxon>
        <taxon>Pezizomycotina</taxon>
        <taxon>Sordariomycetes</taxon>
        <taxon>Hypocreomycetidae</taxon>
        <taxon>Hypocreales</taxon>
        <taxon>Nectriaceae</taxon>
        <taxon>Fusarium</taxon>
        <taxon>Fusarium burgessii species complex</taxon>
    </lineage>
</organism>
<dbReference type="PANTHER" id="PTHR30546">
    <property type="entry name" value="FLAVODOXIN-RELATED PROTEIN WRBA-RELATED"/>
    <property type="match status" value="1"/>
</dbReference>
<dbReference type="GO" id="GO:0003955">
    <property type="term" value="F:NAD(P)H dehydrogenase (quinone) activity"/>
    <property type="evidence" value="ECO:0007669"/>
    <property type="project" value="TreeGrafter"/>
</dbReference>
<reference evidence="2" key="1">
    <citation type="journal article" date="2017" name="Mycologia">
        <title>Fusarium algeriense, sp. nov., a novel toxigenic crown rot pathogen of durum wheat from Algeria is nested in the Fusarium burgessii species complex.</title>
        <authorList>
            <person name="Laraba I."/>
            <person name="Keddad A."/>
            <person name="Boureghda H."/>
            <person name="Abdallah N."/>
            <person name="Vaughan M.M."/>
            <person name="Proctor R.H."/>
            <person name="Busman M."/>
            <person name="O'Donnell K."/>
        </authorList>
    </citation>
    <scope>NUCLEOTIDE SEQUENCE</scope>
    <source>
        <strain evidence="2">NRRL 25174</strain>
    </source>
</reference>
<dbReference type="EMBL" id="PVQB02001284">
    <property type="protein sequence ID" value="KAF4331957.1"/>
    <property type="molecule type" value="Genomic_DNA"/>
</dbReference>
<gene>
    <name evidence="2" type="ORF">FBEOM_14258</name>
</gene>
<proteinExistence type="inferred from homology"/>
<protein>
    <submittedName>
        <fullName evidence="2">Minor allergen Alt a 7</fullName>
    </submittedName>
</protein>
<comment type="similarity">
    <text evidence="1">Belongs to the WrbA family.</text>
</comment>